<evidence type="ECO:0000313" key="2">
    <source>
        <dbReference type="Proteomes" id="UP000007875"/>
    </source>
</evidence>
<organism evidence="1 2">
    <name type="scientific">Ciona savignyi</name>
    <name type="common">Pacific transparent sea squirt</name>
    <dbReference type="NCBI Taxonomy" id="51511"/>
    <lineage>
        <taxon>Eukaryota</taxon>
        <taxon>Metazoa</taxon>
        <taxon>Chordata</taxon>
        <taxon>Tunicata</taxon>
        <taxon>Ascidiacea</taxon>
        <taxon>Phlebobranchia</taxon>
        <taxon>Cionidae</taxon>
        <taxon>Ciona</taxon>
    </lineage>
</organism>
<reference evidence="1" key="3">
    <citation type="submission" date="2025-09" db="UniProtKB">
        <authorList>
            <consortium name="Ensembl"/>
        </authorList>
    </citation>
    <scope>IDENTIFICATION</scope>
</reference>
<protein>
    <submittedName>
        <fullName evidence="1">Uncharacterized protein</fullName>
    </submittedName>
</protein>
<sequence>MSCTRNHVRYNKKGLYKGDIEKKAYVKANLKKKAYEMSLCCNQYHYKLQSMSLYGNQCHYTTVNAIILQSMLYTTVNAITLQPIYCQRPLNQDFPFVGCISF</sequence>
<dbReference type="InParanoid" id="H2Y9J1"/>
<dbReference type="Ensembl" id="ENSCSAVT00000002023.1">
    <property type="protein sequence ID" value="ENSCSAVP00000001989.1"/>
    <property type="gene ID" value="ENSCSAVG00000001161.1"/>
</dbReference>
<accession>H2Y9J1</accession>
<evidence type="ECO:0000313" key="1">
    <source>
        <dbReference type="Ensembl" id="ENSCSAVP00000001989.1"/>
    </source>
</evidence>
<reference evidence="2" key="1">
    <citation type="submission" date="2003-08" db="EMBL/GenBank/DDBJ databases">
        <authorList>
            <person name="Birren B."/>
            <person name="Nusbaum C."/>
            <person name="Abebe A."/>
            <person name="Abouelleil A."/>
            <person name="Adekoya E."/>
            <person name="Ait-zahra M."/>
            <person name="Allen N."/>
            <person name="Allen T."/>
            <person name="An P."/>
            <person name="Anderson M."/>
            <person name="Anderson S."/>
            <person name="Arachchi H."/>
            <person name="Armbruster J."/>
            <person name="Bachantsang P."/>
            <person name="Baldwin J."/>
            <person name="Barry A."/>
            <person name="Bayul T."/>
            <person name="Blitshsteyn B."/>
            <person name="Bloom T."/>
            <person name="Blye J."/>
            <person name="Boguslavskiy L."/>
            <person name="Borowsky M."/>
            <person name="Boukhgalter B."/>
            <person name="Brunache A."/>
            <person name="Butler J."/>
            <person name="Calixte N."/>
            <person name="Calvo S."/>
            <person name="Camarata J."/>
            <person name="Campo K."/>
            <person name="Chang J."/>
            <person name="Cheshatsang Y."/>
            <person name="Citroen M."/>
            <person name="Collymore A."/>
            <person name="Considine T."/>
            <person name="Cook A."/>
            <person name="Cooke P."/>
            <person name="Corum B."/>
            <person name="Cuomo C."/>
            <person name="David R."/>
            <person name="Dawoe T."/>
            <person name="Degray S."/>
            <person name="Dodge S."/>
            <person name="Dooley K."/>
            <person name="Dorje P."/>
            <person name="Dorjee K."/>
            <person name="Dorris L."/>
            <person name="Duffey N."/>
            <person name="Dupes A."/>
            <person name="Elkins T."/>
            <person name="Engels R."/>
            <person name="Erickson J."/>
            <person name="Farina A."/>
            <person name="Faro S."/>
            <person name="Ferreira P."/>
            <person name="Fischer H."/>
            <person name="Fitzgerald M."/>
            <person name="Foley K."/>
            <person name="Gage D."/>
            <person name="Galagan J."/>
            <person name="Gearin G."/>
            <person name="Gnerre S."/>
            <person name="Gnirke A."/>
            <person name="Goyette A."/>
            <person name="Graham J."/>
            <person name="Grandbois E."/>
            <person name="Gyaltsen K."/>
            <person name="Hafez N."/>
            <person name="Hagopian D."/>
            <person name="Hagos B."/>
            <person name="Hall J."/>
            <person name="Hatcher B."/>
            <person name="Heller A."/>
            <person name="Higgins H."/>
            <person name="Honan T."/>
            <person name="Horn A."/>
            <person name="Houde N."/>
            <person name="Hughes L."/>
            <person name="Hulme W."/>
            <person name="Husby E."/>
            <person name="Iliev I."/>
            <person name="Jaffe D."/>
            <person name="Jones C."/>
            <person name="Kamal M."/>
            <person name="Kamat A."/>
            <person name="Kamvysselis M."/>
            <person name="Karlsson E."/>
            <person name="Kells C."/>
            <person name="Kieu A."/>
            <person name="Kisner P."/>
            <person name="Kodira C."/>
            <person name="Kulbokas E."/>
            <person name="Labutti K."/>
            <person name="Lama D."/>
            <person name="Landers T."/>
            <person name="Leger J."/>
            <person name="Levine S."/>
            <person name="Lewis D."/>
            <person name="Lewis T."/>
            <person name="Lindblad-toh K."/>
            <person name="Liu X."/>
            <person name="Lokyitsang T."/>
            <person name="Lokyitsang Y."/>
            <person name="Lucien O."/>
            <person name="Lui A."/>
            <person name="Ma L.J."/>
            <person name="Mabbitt R."/>
            <person name="Macdonald J."/>
            <person name="Maclean C."/>
            <person name="Major J."/>
            <person name="Manning J."/>
            <person name="Marabella R."/>
            <person name="Maru K."/>
            <person name="Matthews C."/>
            <person name="Mauceli E."/>
            <person name="Mccarthy M."/>
            <person name="Mcdonough S."/>
            <person name="Mcghee T."/>
            <person name="Meldrim J."/>
            <person name="Meneus L."/>
            <person name="Mesirov J."/>
            <person name="Mihalev A."/>
            <person name="Mihova T."/>
            <person name="Mikkelsen T."/>
            <person name="Mlenga V."/>
            <person name="Moru K."/>
            <person name="Mozes J."/>
            <person name="Mulrain L."/>
            <person name="Munson G."/>
            <person name="Naylor J."/>
            <person name="Newes C."/>
            <person name="Nguyen C."/>
            <person name="Nguyen N."/>
            <person name="Nguyen T."/>
            <person name="Nicol R."/>
            <person name="Nielsen C."/>
            <person name="Nizzari M."/>
            <person name="Norbu C."/>
            <person name="Norbu N."/>
            <person name="O'donnell P."/>
            <person name="Okoawo O."/>
            <person name="O'leary S."/>
            <person name="Omotosho B."/>
            <person name="O'neill K."/>
            <person name="Osman S."/>
            <person name="Parker S."/>
            <person name="Perrin D."/>
            <person name="Phunkhang P."/>
            <person name="Piqani B."/>
            <person name="Purcell S."/>
            <person name="Rachupka T."/>
            <person name="Ramasamy U."/>
            <person name="Rameau R."/>
            <person name="Ray V."/>
            <person name="Raymond C."/>
            <person name="Retta R."/>
            <person name="Richardson S."/>
            <person name="Rise C."/>
            <person name="Rodriguez J."/>
            <person name="Rogers J."/>
            <person name="Rogov P."/>
            <person name="Rutman M."/>
            <person name="Schupbach R."/>
            <person name="Seaman C."/>
            <person name="Settipalli S."/>
            <person name="Sharpe T."/>
            <person name="Sheridan J."/>
            <person name="Sherpa N."/>
            <person name="Shi J."/>
            <person name="Smirnov S."/>
            <person name="Smith C."/>
            <person name="Sougnez C."/>
            <person name="Spencer B."/>
            <person name="Stalker J."/>
            <person name="Stange-thomann N."/>
            <person name="Stavropoulos S."/>
            <person name="Stetson K."/>
            <person name="Stone C."/>
            <person name="Stone S."/>
            <person name="Stubbs M."/>
            <person name="Talamas J."/>
            <person name="Tchuinga P."/>
            <person name="Tenzing P."/>
            <person name="Tesfaye S."/>
            <person name="Theodore J."/>
            <person name="Thoulutsang Y."/>
            <person name="Topham K."/>
            <person name="Towey S."/>
            <person name="Tsamla T."/>
            <person name="Tsomo N."/>
            <person name="Vallee D."/>
            <person name="Vassiliev H."/>
            <person name="Venkataraman V."/>
            <person name="Vinson J."/>
            <person name="Vo A."/>
            <person name="Wade C."/>
            <person name="Wang S."/>
            <person name="Wangchuk T."/>
            <person name="Wangdi T."/>
            <person name="Whittaker C."/>
            <person name="Wilkinson J."/>
            <person name="Wu Y."/>
            <person name="Wyman D."/>
            <person name="Yadav S."/>
            <person name="Yang S."/>
            <person name="Yang X."/>
            <person name="Yeager S."/>
            <person name="Yee E."/>
            <person name="Young G."/>
            <person name="Zainoun J."/>
            <person name="Zembeck L."/>
            <person name="Zimmer A."/>
            <person name="Zody M."/>
            <person name="Lander E."/>
        </authorList>
    </citation>
    <scope>NUCLEOTIDE SEQUENCE [LARGE SCALE GENOMIC DNA]</scope>
</reference>
<dbReference type="Proteomes" id="UP000007875">
    <property type="component" value="Unassembled WGS sequence"/>
</dbReference>
<name>H2Y9J1_CIOSA</name>
<reference evidence="1" key="2">
    <citation type="submission" date="2025-08" db="UniProtKB">
        <authorList>
            <consortium name="Ensembl"/>
        </authorList>
    </citation>
    <scope>IDENTIFICATION</scope>
</reference>
<dbReference type="AlphaFoldDB" id="H2Y9J1"/>
<proteinExistence type="predicted"/>
<keyword evidence="2" id="KW-1185">Reference proteome</keyword>
<dbReference type="HOGENOM" id="CLU_2283699_0_0_1"/>